<name>A0A841MSD4_9BACT</name>
<accession>A0A841MSD4</accession>
<keyword evidence="1" id="KW-0812">Transmembrane</keyword>
<dbReference type="NCBIfam" id="TIGR02226">
    <property type="entry name" value="two_anch"/>
    <property type="match status" value="1"/>
</dbReference>
<keyword evidence="1" id="KW-1133">Transmembrane helix</keyword>
<dbReference type="PANTHER" id="PTHR37464">
    <property type="entry name" value="BLL2463 PROTEIN"/>
    <property type="match status" value="1"/>
</dbReference>
<feature type="domain" description="Aerotolerance regulator N-terminal" evidence="2">
    <location>
        <begin position="1"/>
        <end position="74"/>
    </location>
</feature>
<dbReference type="Proteomes" id="UP000588604">
    <property type="component" value="Unassembled WGS sequence"/>
</dbReference>
<dbReference type="InterPro" id="IPR011933">
    <property type="entry name" value="Double_TM_dom"/>
</dbReference>
<evidence type="ECO:0000313" key="4">
    <source>
        <dbReference type="Proteomes" id="UP000588604"/>
    </source>
</evidence>
<dbReference type="EMBL" id="JACIJO010000003">
    <property type="protein sequence ID" value="MBB6327574.1"/>
    <property type="molecule type" value="Genomic_DNA"/>
</dbReference>
<protein>
    <recommendedName>
        <fullName evidence="2">Aerotolerance regulator N-terminal domain-containing protein</fullName>
    </recommendedName>
</protein>
<dbReference type="InterPro" id="IPR024163">
    <property type="entry name" value="Aerotolerance_reg_N"/>
</dbReference>
<dbReference type="RefSeq" id="WP_184496391.1">
    <property type="nucleotide sequence ID" value="NZ_JACIJO010000003.1"/>
</dbReference>
<keyword evidence="1" id="KW-0472">Membrane</keyword>
<proteinExistence type="predicted"/>
<evidence type="ECO:0000256" key="1">
    <source>
        <dbReference type="SAM" id="Phobius"/>
    </source>
</evidence>
<keyword evidence="4" id="KW-1185">Reference proteome</keyword>
<organism evidence="3 4">
    <name type="scientific">Algoriphagus iocasae</name>
    <dbReference type="NCBI Taxonomy" id="1836499"/>
    <lineage>
        <taxon>Bacteria</taxon>
        <taxon>Pseudomonadati</taxon>
        <taxon>Bacteroidota</taxon>
        <taxon>Cytophagia</taxon>
        <taxon>Cytophagales</taxon>
        <taxon>Cyclobacteriaceae</taxon>
        <taxon>Algoriphagus</taxon>
    </lineage>
</organism>
<evidence type="ECO:0000259" key="2">
    <source>
        <dbReference type="Pfam" id="PF07584"/>
    </source>
</evidence>
<dbReference type="Pfam" id="PF07584">
    <property type="entry name" value="BatA"/>
    <property type="match status" value="1"/>
</dbReference>
<feature type="transmembrane region" description="Helical" evidence="1">
    <location>
        <begin position="56"/>
        <end position="78"/>
    </location>
</feature>
<dbReference type="PANTHER" id="PTHR37464:SF1">
    <property type="entry name" value="BLL2463 PROTEIN"/>
    <property type="match status" value="1"/>
</dbReference>
<gene>
    <name evidence="3" type="ORF">FHS59_003217</name>
</gene>
<reference evidence="3 4" key="1">
    <citation type="submission" date="2020-08" db="EMBL/GenBank/DDBJ databases">
        <title>Genomic Encyclopedia of Type Strains, Phase IV (KMG-IV): sequencing the most valuable type-strain genomes for metagenomic binning, comparative biology and taxonomic classification.</title>
        <authorList>
            <person name="Goeker M."/>
        </authorList>
    </citation>
    <scope>NUCLEOTIDE SEQUENCE [LARGE SCALE GENOMIC DNA]</scope>
    <source>
        <strain evidence="3 4">DSM 102044</strain>
    </source>
</reference>
<dbReference type="AlphaFoldDB" id="A0A841MSD4"/>
<feature type="transmembrane region" description="Helical" evidence="1">
    <location>
        <begin position="7"/>
        <end position="24"/>
    </location>
</feature>
<comment type="caution">
    <text evidence="3">The sequence shown here is derived from an EMBL/GenBank/DDBJ whole genome shotgun (WGS) entry which is preliminary data.</text>
</comment>
<evidence type="ECO:0000313" key="3">
    <source>
        <dbReference type="EMBL" id="MBB6327574.1"/>
    </source>
</evidence>
<sequence>MEILQPILLWGLLGLSIPLAVHLWNGKKGKNVAWAAMAWLSEQENQSSKSIRLDQILVLLLRMILLVLFILLLSHLILNSWEISESKKVVHLVAPDRQVFEEFRFELEQADEREEEVAWIDSELTEISEELEPDWFASYEIQKALNSLEGPIAELHFYLPNSENYLPEKMLISPVKPIIHLAKTASGPSPNFGIELDSARMLEIGNDGLLVSQSESENKAAIISLKQVGFYLGNLEEEERENVIASLNSISQVMKIYFVEKENPEGATLIFDDGNPENIESNKLYFLTERSGFPEADNVNFISTKLDFESSELVQTGRLPEFLLGKLIDFVGVKPQDSKISETQISSRFLINEKQRNEKKSGLEILLVGLFVLTFGAERYLSFQRGI</sequence>